<feature type="region of interest" description="Disordered" evidence="2">
    <location>
        <begin position="331"/>
        <end position="350"/>
    </location>
</feature>
<dbReference type="SUPFAM" id="SSF53474">
    <property type="entry name" value="alpha/beta-Hydrolases"/>
    <property type="match status" value="2"/>
</dbReference>
<organism evidence="5 6">
    <name type="scientific">Pseudarthrobacter oxydans</name>
    <name type="common">Arthrobacter oxydans</name>
    <dbReference type="NCBI Taxonomy" id="1671"/>
    <lineage>
        <taxon>Bacteria</taxon>
        <taxon>Bacillati</taxon>
        <taxon>Actinomycetota</taxon>
        <taxon>Actinomycetes</taxon>
        <taxon>Micrococcales</taxon>
        <taxon>Micrococcaceae</taxon>
        <taxon>Pseudarthrobacter</taxon>
    </lineage>
</organism>
<dbReference type="InterPro" id="IPR050300">
    <property type="entry name" value="GDXG_lipolytic_enzyme"/>
</dbReference>
<name>A0AAW8NAA8_PSEOX</name>
<evidence type="ECO:0000259" key="3">
    <source>
        <dbReference type="Pfam" id="PF07859"/>
    </source>
</evidence>
<dbReference type="RefSeq" id="WP_310110280.1">
    <property type="nucleotide sequence ID" value="NZ_JAVDTN010000003.1"/>
</dbReference>
<dbReference type="Gene3D" id="3.40.50.1820">
    <property type="entry name" value="alpha/beta hydrolase"/>
    <property type="match status" value="2"/>
</dbReference>
<protein>
    <submittedName>
        <fullName evidence="5">Acetyl esterase/lipase</fullName>
    </submittedName>
</protein>
<comment type="caution">
    <text evidence="5">The sequence shown here is derived from an EMBL/GenBank/DDBJ whole genome shotgun (WGS) entry which is preliminary data.</text>
</comment>
<dbReference type="PANTHER" id="PTHR48081">
    <property type="entry name" value="AB HYDROLASE SUPERFAMILY PROTEIN C4A8.06C"/>
    <property type="match status" value="1"/>
</dbReference>
<dbReference type="Proteomes" id="UP001262032">
    <property type="component" value="Unassembled WGS sequence"/>
</dbReference>
<evidence type="ECO:0000313" key="6">
    <source>
        <dbReference type="Proteomes" id="UP001262032"/>
    </source>
</evidence>
<feature type="compositionally biased region" description="Low complexity" evidence="2">
    <location>
        <begin position="340"/>
        <end position="350"/>
    </location>
</feature>
<dbReference type="Pfam" id="PF20434">
    <property type="entry name" value="BD-FAE"/>
    <property type="match status" value="1"/>
</dbReference>
<evidence type="ECO:0000259" key="4">
    <source>
        <dbReference type="Pfam" id="PF20434"/>
    </source>
</evidence>
<keyword evidence="1" id="KW-0378">Hydrolase</keyword>
<reference evidence="5" key="1">
    <citation type="submission" date="2023-07" db="EMBL/GenBank/DDBJ databases">
        <title>Sorghum-associated microbial communities from plants grown in Nebraska, USA.</title>
        <authorList>
            <person name="Schachtman D."/>
        </authorList>
    </citation>
    <scope>NUCLEOTIDE SEQUENCE</scope>
    <source>
        <strain evidence="5">BE261</strain>
    </source>
</reference>
<proteinExistence type="predicted"/>
<gene>
    <name evidence="5" type="ORF">J2X12_001302</name>
</gene>
<feature type="domain" description="Alpha/beta hydrolase fold-3" evidence="3">
    <location>
        <begin position="415"/>
        <end position="628"/>
    </location>
</feature>
<dbReference type="EMBL" id="JAVDWN010000003">
    <property type="protein sequence ID" value="MDR7163289.1"/>
    <property type="molecule type" value="Genomic_DNA"/>
</dbReference>
<sequence>MTVHTANDADGILESERPDTARPGGVGVPSFPVYDAPGEARNVSDTSDVHREVTYARAMGFRPLKMDIWLPRQAAGPVPLVVWVHGGAFQLGDRRELPPTFAPDSVFRLLNEAGIACATVDYRHSLEAPFPAQLHDLKAAVRYLREFSADLGVDPARFGAWGESAGGHLVAMLGLTGDRRDLDGGLGAQGQPSGVSAVVDFYGVSSLVDIPPMDTPEGLFPPALTAAVPAGMSLQPEQMLVGGSSSRDLLAAASPISYVAPGAPPFLLIHGDRDGLVPHSQTDQLAAALADAGVEHQVVTIKGTDHCFFGAEDQLDTHPGNRRRLLLPEAGNTMTPRTKPAPAVPEAAPAGAPGQVAAGFAEYLASPEGPQFLNPDAVRTPGPDVPIRTVTADGRHGPVAVRIYGEPAGTDSPALVWLHGGGFVSGSVDIPESDYLARVLAGRGTPVLSVDYRLARDGVSFPIPHDDALAGWFWARKNAESLGLDPGLLCLGGAGAGGNLAVGAALYLIDAGKPVPAKLLLAYPFLHAELPPPAGGLDEAVMAGLPRHLRFTLEDCIRTAENYVGGPVSMAPSYAMPGYADPAGLPPTALLACEYDDARGSTELFASALERAAVPVSLYLAEGAVHGHLNHTAGLPEGQEALDFLARELAASTAA</sequence>
<dbReference type="InterPro" id="IPR049492">
    <property type="entry name" value="BD-FAE-like_dom"/>
</dbReference>
<evidence type="ECO:0000256" key="2">
    <source>
        <dbReference type="SAM" id="MobiDB-lite"/>
    </source>
</evidence>
<dbReference type="GeneID" id="97421689"/>
<dbReference type="InterPro" id="IPR013094">
    <property type="entry name" value="AB_hydrolase_3"/>
</dbReference>
<dbReference type="AlphaFoldDB" id="A0AAW8NAA8"/>
<feature type="domain" description="BD-FAE-like" evidence="4">
    <location>
        <begin position="66"/>
        <end position="289"/>
    </location>
</feature>
<evidence type="ECO:0000313" key="5">
    <source>
        <dbReference type="EMBL" id="MDR7163289.1"/>
    </source>
</evidence>
<feature type="region of interest" description="Disordered" evidence="2">
    <location>
        <begin position="1"/>
        <end position="30"/>
    </location>
</feature>
<evidence type="ECO:0000256" key="1">
    <source>
        <dbReference type="ARBA" id="ARBA00022801"/>
    </source>
</evidence>
<dbReference type="Pfam" id="PF07859">
    <property type="entry name" value="Abhydrolase_3"/>
    <property type="match status" value="1"/>
</dbReference>
<dbReference type="PANTHER" id="PTHR48081:SF13">
    <property type="entry name" value="ALPHA_BETA HYDROLASE"/>
    <property type="match status" value="1"/>
</dbReference>
<accession>A0AAW8NAA8</accession>
<dbReference type="GO" id="GO:0016787">
    <property type="term" value="F:hydrolase activity"/>
    <property type="evidence" value="ECO:0007669"/>
    <property type="project" value="UniProtKB-KW"/>
</dbReference>
<dbReference type="InterPro" id="IPR029058">
    <property type="entry name" value="AB_hydrolase_fold"/>
</dbReference>